<evidence type="ECO:0000313" key="3">
    <source>
        <dbReference type="EMBL" id="KAF2801722.1"/>
    </source>
</evidence>
<dbReference type="GeneID" id="54463473"/>
<protein>
    <submittedName>
        <fullName evidence="3 5">Uncharacterized protein</fullName>
    </submittedName>
</protein>
<dbReference type="EMBL" id="MU003728">
    <property type="protein sequence ID" value="KAF2801722.1"/>
    <property type="molecule type" value="Genomic_DNA"/>
</dbReference>
<evidence type="ECO:0000313" key="5">
    <source>
        <dbReference type="RefSeq" id="XP_033568686.1"/>
    </source>
</evidence>
<proteinExistence type="predicted"/>
<evidence type="ECO:0000313" key="4">
    <source>
        <dbReference type="Proteomes" id="UP000504636"/>
    </source>
</evidence>
<dbReference type="AlphaFoldDB" id="A0A6A6XYZ4"/>
<reference evidence="5" key="2">
    <citation type="submission" date="2020-04" db="EMBL/GenBank/DDBJ databases">
        <authorList>
            <consortium name="NCBI Genome Project"/>
        </authorList>
    </citation>
    <scope>NUCLEOTIDE SEQUENCE</scope>
    <source>
        <strain evidence="5">CBS 304.34</strain>
    </source>
</reference>
<feature type="region of interest" description="Disordered" evidence="1">
    <location>
        <begin position="166"/>
        <end position="203"/>
    </location>
</feature>
<reference evidence="5" key="3">
    <citation type="submission" date="2025-04" db="UniProtKB">
        <authorList>
            <consortium name="RefSeq"/>
        </authorList>
    </citation>
    <scope>IDENTIFICATION</scope>
    <source>
        <strain evidence="5">CBS 304.34</strain>
    </source>
</reference>
<sequence>MRWIITALAAISLSEAVFTSQDDFNPLFPSIAHSPEYCDGSLVPHEKPFGPNAPGKVELPEPNFEIVPPPVEPVGTIPERPREDSTKVEQASLHTRQFLPDFQLSPENLDWISKVAPTLEVLEGALWKVFSPAIPAVYSSAVSSSSGLGLSATSSVRLSSSQSSILSTASPSGTSSTYSVSPLSTVPSSPSTSSFGTSSTDTASASSFLASTSESSSFNNSAPSTSIVSTSIFSTVETTPSGTSSLSFGTST</sequence>
<gene>
    <name evidence="3 5" type="ORF">BDZ99DRAFT_483509</name>
</gene>
<name>A0A6A6XYZ4_9PEZI</name>
<accession>A0A6A6XYZ4</accession>
<dbReference type="RefSeq" id="XP_033568686.1">
    <property type="nucleotide sequence ID" value="XM_033722580.1"/>
</dbReference>
<evidence type="ECO:0000256" key="1">
    <source>
        <dbReference type="SAM" id="MobiDB-lite"/>
    </source>
</evidence>
<dbReference type="Proteomes" id="UP000504636">
    <property type="component" value="Unplaced"/>
</dbReference>
<evidence type="ECO:0000256" key="2">
    <source>
        <dbReference type="SAM" id="SignalP"/>
    </source>
</evidence>
<reference evidence="3 5" key="1">
    <citation type="journal article" date="2020" name="Stud. Mycol.">
        <title>101 Dothideomycetes genomes: a test case for predicting lifestyles and emergence of pathogens.</title>
        <authorList>
            <person name="Haridas S."/>
            <person name="Albert R."/>
            <person name="Binder M."/>
            <person name="Bloem J."/>
            <person name="Labutti K."/>
            <person name="Salamov A."/>
            <person name="Andreopoulos B."/>
            <person name="Baker S."/>
            <person name="Barry K."/>
            <person name="Bills G."/>
            <person name="Bluhm B."/>
            <person name="Cannon C."/>
            <person name="Castanera R."/>
            <person name="Culley D."/>
            <person name="Daum C."/>
            <person name="Ezra D."/>
            <person name="Gonzalez J."/>
            <person name="Henrissat B."/>
            <person name="Kuo A."/>
            <person name="Liang C."/>
            <person name="Lipzen A."/>
            <person name="Lutzoni F."/>
            <person name="Magnuson J."/>
            <person name="Mondo S."/>
            <person name="Nolan M."/>
            <person name="Ohm R."/>
            <person name="Pangilinan J."/>
            <person name="Park H.-J."/>
            <person name="Ramirez L."/>
            <person name="Alfaro M."/>
            <person name="Sun H."/>
            <person name="Tritt A."/>
            <person name="Yoshinaga Y."/>
            <person name="Zwiers L.-H."/>
            <person name="Turgeon B."/>
            <person name="Goodwin S."/>
            <person name="Spatafora J."/>
            <person name="Crous P."/>
            <person name="Grigoriev I."/>
        </authorList>
    </citation>
    <scope>NUCLEOTIDE SEQUENCE</scope>
    <source>
        <strain evidence="3 5">CBS 304.34</strain>
    </source>
</reference>
<keyword evidence="2" id="KW-0732">Signal</keyword>
<feature type="chain" id="PRO_5044628758" evidence="2">
    <location>
        <begin position="17"/>
        <end position="252"/>
    </location>
</feature>
<feature type="signal peptide" evidence="2">
    <location>
        <begin position="1"/>
        <end position="16"/>
    </location>
</feature>
<organism evidence="3">
    <name type="scientific">Mytilinidion resinicola</name>
    <dbReference type="NCBI Taxonomy" id="574789"/>
    <lineage>
        <taxon>Eukaryota</taxon>
        <taxon>Fungi</taxon>
        <taxon>Dikarya</taxon>
        <taxon>Ascomycota</taxon>
        <taxon>Pezizomycotina</taxon>
        <taxon>Dothideomycetes</taxon>
        <taxon>Pleosporomycetidae</taxon>
        <taxon>Mytilinidiales</taxon>
        <taxon>Mytilinidiaceae</taxon>
        <taxon>Mytilinidion</taxon>
    </lineage>
</organism>
<keyword evidence="4" id="KW-1185">Reference proteome</keyword>